<evidence type="ECO:0000313" key="2">
    <source>
        <dbReference type="EMBL" id="KAJ1374555.1"/>
    </source>
</evidence>
<feature type="transmembrane region" description="Helical" evidence="1">
    <location>
        <begin position="6"/>
        <end position="24"/>
    </location>
</feature>
<name>A0AAD5WLZ0_PARTN</name>
<proteinExistence type="predicted"/>
<organism evidence="2 3">
    <name type="scientific">Parelaphostrongylus tenuis</name>
    <name type="common">Meningeal worm</name>
    <dbReference type="NCBI Taxonomy" id="148309"/>
    <lineage>
        <taxon>Eukaryota</taxon>
        <taxon>Metazoa</taxon>
        <taxon>Ecdysozoa</taxon>
        <taxon>Nematoda</taxon>
        <taxon>Chromadorea</taxon>
        <taxon>Rhabditida</taxon>
        <taxon>Rhabditina</taxon>
        <taxon>Rhabditomorpha</taxon>
        <taxon>Strongyloidea</taxon>
        <taxon>Metastrongylidae</taxon>
        <taxon>Parelaphostrongylus</taxon>
    </lineage>
</organism>
<keyword evidence="1" id="KW-0472">Membrane</keyword>
<evidence type="ECO:0000313" key="3">
    <source>
        <dbReference type="Proteomes" id="UP001196413"/>
    </source>
</evidence>
<protein>
    <submittedName>
        <fullName evidence="2">Uncharacterized protein</fullName>
    </submittedName>
</protein>
<accession>A0AAD5WLZ0</accession>
<keyword evidence="3" id="KW-1185">Reference proteome</keyword>
<evidence type="ECO:0000256" key="1">
    <source>
        <dbReference type="SAM" id="Phobius"/>
    </source>
</evidence>
<dbReference type="AlphaFoldDB" id="A0AAD5WLZ0"/>
<keyword evidence="1" id="KW-1133">Transmembrane helix</keyword>
<gene>
    <name evidence="2" type="ORF">KIN20_037263</name>
</gene>
<reference evidence="2" key="1">
    <citation type="submission" date="2021-06" db="EMBL/GenBank/DDBJ databases">
        <title>Parelaphostrongylus tenuis whole genome reference sequence.</title>
        <authorList>
            <person name="Garwood T.J."/>
            <person name="Larsen P.A."/>
            <person name="Fountain-Jones N.M."/>
            <person name="Garbe J.R."/>
            <person name="Macchietto M.G."/>
            <person name="Kania S.A."/>
            <person name="Gerhold R.W."/>
            <person name="Richards J.E."/>
            <person name="Wolf T.M."/>
        </authorList>
    </citation>
    <scope>NUCLEOTIDE SEQUENCE</scope>
    <source>
        <strain evidence="2">MNPRO001-30</strain>
        <tissue evidence="2">Meninges</tissue>
    </source>
</reference>
<keyword evidence="1" id="KW-0812">Transmembrane</keyword>
<dbReference type="EMBL" id="JAHQIW010007468">
    <property type="protein sequence ID" value="KAJ1374555.1"/>
    <property type="molecule type" value="Genomic_DNA"/>
</dbReference>
<comment type="caution">
    <text evidence="2">The sequence shown here is derived from an EMBL/GenBank/DDBJ whole genome shotgun (WGS) entry which is preliminary data.</text>
</comment>
<dbReference type="Proteomes" id="UP001196413">
    <property type="component" value="Unassembled WGS sequence"/>
</dbReference>
<sequence length="106" mass="11868">MYPSRILVYSGSVTLIIFSLLLFFNDYSTTFVSYTTILRSSNVTEVTGDGDGEEVTATNTFLHPFDRCILPHFDPWDEEIIPVTKLIIILTFLIDTVVEITAISAA</sequence>